<dbReference type="SUPFAM" id="SSF50891">
    <property type="entry name" value="Cyclophilin-like"/>
    <property type="match status" value="1"/>
</dbReference>
<feature type="region of interest" description="Disordered" evidence="3">
    <location>
        <begin position="31"/>
        <end position="61"/>
    </location>
</feature>
<dbReference type="Proteomes" id="UP000183508">
    <property type="component" value="Unassembled WGS sequence"/>
</dbReference>
<dbReference type="PROSITE" id="PS50072">
    <property type="entry name" value="CSA_PPIASE_2"/>
    <property type="match status" value="1"/>
</dbReference>
<organism evidence="5 6">
    <name type="scientific">Alicyclobacillus macrosporangiidus</name>
    <dbReference type="NCBI Taxonomy" id="392015"/>
    <lineage>
        <taxon>Bacteria</taxon>
        <taxon>Bacillati</taxon>
        <taxon>Bacillota</taxon>
        <taxon>Bacilli</taxon>
        <taxon>Bacillales</taxon>
        <taxon>Alicyclobacillaceae</taxon>
        <taxon>Alicyclobacillus</taxon>
    </lineage>
</organism>
<dbReference type="OrthoDB" id="9807797at2"/>
<dbReference type="STRING" id="392015.SAMN05421543_101261"/>
<feature type="domain" description="PPIase cyclophilin-type" evidence="4">
    <location>
        <begin position="71"/>
        <end position="226"/>
    </location>
</feature>
<gene>
    <name evidence="5" type="ORF">SAMN05421543_101261</name>
</gene>
<comment type="function">
    <text evidence="1 2">PPIases accelerate the folding of proteins. It catalyzes the cis-trans isomerization of proline imidic peptide bonds in oligopeptides.</text>
</comment>
<evidence type="ECO:0000313" key="6">
    <source>
        <dbReference type="Proteomes" id="UP000183508"/>
    </source>
</evidence>
<dbReference type="InterPro" id="IPR002130">
    <property type="entry name" value="Cyclophilin-type_PPIase_dom"/>
</dbReference>
<comment type="catalytic activity">
    <reaction evidence="2">
        <text>[protein]-peptidylproline (omega=180) = [protein]-peptidylproline (omega=0)</text>
        <dbReference type="Rhea" id="RHEA:16237"/>
        <dbReference type="Rhea" id="RHEA-COMP:10747"/>
        <dbReference type="Rhea" id="RHEA-COMP:10748"/>
        <dbReference type="ChEBI" id="CHEBI:83833"/>
        <dbReference type="ChEBI" id="CHEBI:83834"/>
        <dbReference type="EC" id="5.2.1.8"/>
    </reaction>
</comment>
<evidence type="ECO:0000256" key="2">
    <source>
        <dbReference type="RuleBase" id="RU363019"/>
    </source>
</evidence>
<feature type="signal peptide" evidence="2">
    <location>
        <begin position="1"/>
        <end position="24"/>
    </location>
</feature>
<keyword evidence="2" id="KW-0732">Signal</keyword>
<keyword evidence="2" id="KW-0697">Rotamase</keyword>
<protein>
    <recommendedName>
        <fullName evidence="2">Peptidyl-prolyl cis-trans isomerase</fullName>
        <shortName evidence="2">PPIase</shortName>
        <ecNumber evidence="2">5.2.1.8</ecNumber>
    </recommendedName>
</protein>
<accession>A0A1I7FHS3</accession>
<dbReference type="InterPro" id="IPR029000">
    <property type="entry name" value="Cyclophilin-like_dom_sf"/>
</dbReference>
<evidence type="ECO:0000313" key="5">
    <source>
        <dbReference type="EMBL" id="SFU35717.1"/>
    </source>
</evidence>
<dbReference type="CDD" id="cd00317">
    <property type="entry name" value="cyclophilin"/>
    <property type="match status" value="1"/>
</dbReference>
<keyword evidence="2 5" id="KW-0413">Isomerase</keyword>
<dbReference type="RefSeq" id="WP_074948783.1">
    <property type="nucleotide sequence ID" value="NZ_FPBV01000001.1"/>
</dbReference>
<dbReference type="Gene3D" id="2.40.100.10">
    <property type="entry name" value="Cyclophilin-like"/>
    <property type="match status" value="1"/>
</dbReference>
<dbReference type="PROSITE" id="PS51257">
    <property type="entry name" value="PROKAR_LIPOPROTEIN"/>
    <property type="match status" value="1"/>
</dbReference>
<dbReference type="GO" id="GO:0003755">
    <property type="term" value="F:peptidyl-prolyl cis-trans isomerase activity"/>
    <property type="evidence" value="ECO:0007669"/>
    <property type="project" value="UniProtKB-UniRule"/>
</dbReference>
<evidence type="ECO:0000256" key="3">
    <source>
        <dbReference type="SAM" id="MobiDB-lite"/>
    </source>
</evidence>
<keyword evidence="6" id="KW-1185">Reference proteome</keyword>
<feature type="compositionally biased region" description="Low complexity" evidence="3">
    <location>
        <begin position="31"/>
        <end position="43"/>
    </location>
</feature>
<dbReference type="EC" id="5.2.1.8" evidence="2"/>
<sequence>MLHPKWRMGAAALLFLGLVGCGSAGNAANAGNGSAGNTASEGNGSTGTAAGKPQWSQPPAMQIDPAKQYDAVFHTNYGDFTVSLFAKESPRTVNNFVFLCEHHFYDNDKFFRIIQPFMIQTGDPLNNGTGGPGYQFADELPPKHSYAPGIVAMANAGPNTNGSQFFICTGPDAKSLDQNPNYTQFGQVTSGMDVVQKIAAIPVTTNPMTGEQSFPTKDAVIQTIDIQVH</sequence>
<dbReference type="PANTHER" id="PTHR45625">
    <property type="entry name" value="PEPTIDYL-PROLYL CIS-TRANS ISOMERASE-RELATED"/>
    <property type="match status" value="1"/>
</dbReference>
<dbReference type="Pfam" id="PF00160">
    <property type="entry name" value="Pro_isomerase"/>
    <property type="match status" value="1"/>
</dbReference>
<dbReference type="EMBL" id="FPBV01000001">
    <property type="protein sequence ID" value="SFU35717.1"/>
    <property type="molecule type" value="Genomic_DNA"/>
</dbReference>
<dbReference type="InterPro" id="IPR044666">
    <property type="entry name" value="Cyclophilin_A-like"/>
</dbReference>
<name>A0A1I7FHS3_9BACL</name>
<reference evidence="6" key="1">
    <citation type="submission" date="2016-10" db="EMBL/GenBank/DDBJ databases">
        <authorList>
            <person name="Varghese N."/>
        </authorList>
    </citation>
    <scope>NUCLEOTIDE SEQUENCE [LARGE SCALE GENOMIC DNA]</scope>
    <source>
        <strain evidence="6">DSM 17980</strain>
    </source>
</reference>
<evidence type="ECO:0000256" key="1">
    <source>
        <dbReference type="ARBA" id="ARBA00002388"/>
    </source>
</evidence>
<dbReference type="PANTHER" id="PTHR45625:SF16">
    <property type="entry name" value="PEPTIDYL-PROLYL CIS-TRANS ISOMERASE"/>
    <property type="match status" value="1"/>
</dbReference>
<proteinExistence type="inferred from homology"/>
<dbReference type="PRINTS" id="PR00153">
    <property type="entry name" value="CSAPPISMRASE"/>
</dbReference>
<evidence type="ECO:0000259" key="4">
    <source>
        <dbReference type="PROSITE" id="PS50072"/>
    </source>
</evidence>
<dbReference type="eggNOG" id="COG0652">
    <property type="taxonomic scope" value="Bacteria"/>
</dbReference>
<comment type="similarity">
    <text evidence="2">Belongs to the cyclophilin-type PPIase family.</text>
</comment>
<feature type="chain" id="PRO_5039757454" description="Peptidyl-prolyl cis-trans isomerase" evidence="2">
    <location>
        <begin position="25"/>
        <end position="229"/>
    </location>
</feature>
<dbReference type="AlphaFoldDB" id="A0A1I7FHS3"/>